<dbReference type="OrthoDB" id="1943776at2"/>
<keyword evidence="1" id="KW-0812">Transmembrane</keyword>
<evidence type="ECO:0000313" key="3">
    <source>
        <dbReference type="Proteomes" id="UP000306888"/>
    </source>
</evidence>
<name>A0A4S2DJC8_9CLOT</name>
<reference evidence="2 3" key="1">
    <citation type="submission" date="2019-04" db="EMBL/GenBank/DDBJ databases">
        <title>Microbes associate with the intestines of laboratory mice.</title>
        <authorList>
            <person name="Navarre W."/>
            <person name="Wong E."/>
            <person name="Huang K."/>
            <person name="Tropini C."/>
            <person name="Ng K."/>
            <person name="Yu B."/>
        </authorList>
    </citation>
    <scope>NUCLEOTIDE SEQUENCE [LARGE SCALE GENOMIC DNA]</scope>
    <source>
        <strain evidence="2 3">NM50_B9-20</strain>
    </source>
</reference>
<evidence type="ECO:0000256" key="1">
    <source>
        <dbReference type="SAM" id="Phobius"/>
    </source>
</evidence>
<sequence>MNNKDDILAKYLVTGMIIGSLVGVIFSIFMRHNTFFSISGTGFGLILGLIIANITWSLKNAKN</sequence>
<gene>
    <name evidence="2" type="ORF">E5347_08695</name>
</gene>
<protein>
    <submittedName>
        <fullName evidence="2">Uncharacterized protein</fullName>
    </submittedName>
</protein>
<dbReference type="Proteomes" id="UP000306888">
    <property type="component" value="Unassembled WGS sequence"/>
</dbReference>
<keyword evidence="1" id="KW-1133">Transmembrane helix</keyword>
<keyword evidence="1" id="KW-0472">Membrane</keyword>
<accession>A0A4S2DJC8</accession>
<comment type="caution">
    <text evidence="2">The sequence shown here is derived from an EMBL/GenBank/DDBJ whole genome shotgun (WGS) entry which is preliminary data.</text>
</comment>
<feature type="transmembrane region" description="Helical" evidence="1">
    <location>
        <begin position="35"/>
        <end position="56"/>
    </location>
</feature>
<evidence type="ECO:0000313" key="2">
    <source>
        <dbReference type="EMBL" id="TGY42289.1"/>
    </source>
</evidence>
<feature type="transmembrane region" description="Helical" evidence="1">
    <location>
        <begin position="7"/>
        <end position="29"/>
    </location>
</feature>
<proteinExistence type="predicted"/>
<keyword evidence="3" id="KW-1185">Reference proteome</keyword>
<dbReference type="EMBL" id="SRYR01000003">
    <property type="protein sequence ID" value="TGY42289.1"/>
    <property type="molecule type" value="Genomic_DNA"/>
</dbReference>
<organism evidence="2 3">
    <name type="scientific">Clostridium sartagoforme</name>
    <dbReference type="NCBI Taxonomy" id="84031"/>
    <lineage>
        <taxon>Bacteria</taxon>
        <taxon>Bacillati</taxon>
        <taxon>Bacillota</taxon>
        <taxon>Clostridia</taxon>
        <taxon>Eubacteriales</taxon>
        <taxon>Clostridiaceae</taxon>
        <taxon>Clostridium</taxon>
    </lineage>
</organism>
<dbReference type="RefSeq" id="WP_136006476.1">
    <property type="nucleotide sequence ID" value="NZ_SRYR01000003.1"/>
</dbReference>
<dbReference type="AlphaFoldDB" id="A0A4S2DJC8"/>